<evidence type="ECO:0000256" key="2">
    <source>
        <dbReference type="SAM" id="Phobius"/>
    </source>
</evidence>
<keyword evidence="2" id="KW-1133">Transmembrane helix</keyword>
<feature type="region of interest" description="Disordered" evidence="1">
    <location>
        <begin position="25"/>
        <end position="161"/>
    </location>
</feature>
<keyword evidence="2" id="KW-0472">Membrane</keyword>
<sequence length="306" mass="30471" precursor="true">MGPRARSVCAACLTVGGLWVAGAGATASAEPADTETSARPATSTDRTDDPPQVNRPPTIDEPSTRRGIGTTWRRSHRAALGRDRDPSDPCGDKGGKDCGPGWPWPWPWPGGGPDDDPDDPEPPGIPAPPETHGGVSDRPAVAPRPGGIGAPGVGAPQTRPPVELPFDPDVLDVVPGVGLPATGAGAPISLPAVPVVAPAAGAGPGIGAPRAVEAAPPPAAPARIAAEPPPARPVEPVENVLAGPPPSARVGYGETLRSAGTSQLAALALPGVVGILVLTAAGGVVGYRQAKAGQVVRARGTARFMN</sequence>
<dbReference type="PATRIC" id="fig|1807.14.peg.2166"/>
<comment type="caution">
    <text evidence="4">The sequence shown here is derived from an EMBL/GenBank/DDBJ whole genome shotgun (WGS) entry which is preliminary data.</text>
</comment>
<dbReference type="Proteomes" id="UP000036313">
    <property type="component" value="Unassembled WGS sequence"/>
</dbReference>
<proteinExistence type="predicted"/>
<name>A0A0J6YXD5_9MYCO</name>
<feature type="compositionally biased region" description="Polar residues" evidence="1">
    <location>
        <begin position="34"/>
        <end position="44"/>
    </location>
</feature>
<dbReference type="RefSeq" id="WP_053079334.1">
    <property type="nucleotide sequence ID" value="NZ_JYNU01000011.1"/>
</dbReference>
<gene>
    <name evidence="4" type="ORF">MOBUDSM44075_02146</name>
</gene>
<reference evidence="4 5" key="1">
    <citation type="journal article" date="2015" name="Genome Biol. Evol.">
        <title>Characterization of Three Mycobacterium spp. with Potential Use in Bioremediation by Genome Sequencing and Comparative Genomics.</title>
        <authorList>
            <person name="Das S."/>
            <person name="Pettersson B.M."/>
            <person name="Behra P.R."/>
            <person name="Ramesh M."/>
            <person name="Dasgupta S."/>
            <person name="Bhattacharya A."/>
            <person name="Kirsebom L.A."/>
        </authorList>
    </citation>
    <scope>NUCLEOTIDE SEQUENCE [LARGE SCALE GENOMIC DNA]</scope>
    <source>
        <strain evidence="4 5">DSM 44075</strain>
    </source>
</reference>
<organism evidence="4 5">
    <name type="scientific">Mycolicibacterium obuense</name>
    <dbReference type="NCBI Taxonomy" id="1807"/>
    <lineage>
        <taxon>Bacteria</taxon>
        <taxon>Bacillati</taxon>
        <taxon>Actinomycetota</taxon>
        <taxon>Actinomycetes</taxon>
        <taxon>Mycobacteriales</taxon>
        <taxon>Mycobacteriaceae</taxon>
        <taxon>Mycolicibacterium</taxon>
    </lineage>
</organism>
<dbReference type="AlphaFoldDB" id="A0A0J6YXD5"/>
<evidence type="ECO:0008006" key="6">
    <source>
        <dbReference type="Google" id="ProtNLM"/>
    </source>
</evidence>
<protein>
    <recommendedName>
        <fullName evidence="6">IgA FC receptor</fullName>
    </recommendedName>
</protein>
<feature type="transmembrane region" description="Helical" evidence="2">
    <location>
        <begin position="264"/>
        <end position="287"/>
    </location>
</feature>
<feature type="signal peptide" evidence="3">
    <location>
        <begin position="1"/>
        <end position="25"/>
    </location>
</feature>
<evidence type="ECO:0000256" key="3">
    <source>
        <dbReference type="SAM" id="SignalP"/>
    </source>
</evidence>
<accession>A0A0J6YXD5</accession>
<evidence type="ECO:0000313" key="4">
    <source>
        <dbReference type="EMBL" id="KMO77106.1"/>
    </source>
</evidence>
<evidence type="ECO:0000313" key="5">
    <source>
        <dbReference type="Proteomes" id="UP000036313"/>
    </source>
</evidence>
<keyword evidence="2" id="KW-0812">Transmembrane</keyword>
<evidence type="ECO:0000256" key="1">
    <source>
        <dbReference type="SAM" id="MobiDB-lite"/>
    </source>
</evidence>
<dbReference type="EMBL" id="JYNU01000011">
    <property type="protein sequence ID" value="KMO77106.1"/>
    <property type="molecule type" value="Genomic_DNA"/>
</dbReference>
<feature type="chain" id="PRO_5038697462" description="IgA FC receptor" evidence="3">
    <location>
        <begin position="26"/>
        <end position="306"/>
    </location>
</feature>
<feature type="compositionally biased region" description="Basic and acidic residues" evidence="1">
    <location>
        <begin position="80"/>
        <end position="96"/>
    </location>
</feature>
<keyword evidence="3" id="KW-0732">Signal</keyword>